<name>A0ABW5CN71_9HYPH</name>
<gene>
    <name evidence="2" type="ORF">ACFSKQ_09345</name>
</gene>
<keyword evidence="2" id="KW-0436">Ligase</keyword>
<comment type="caution">
    <text evidence="2">The sequence shown here is derived from an EMBL/GenBank/DDBJ whole genome shotgun (WGS) entry which is preliminary data.</text>
</comment>
<keyword evidence="3" id="KW-1185">Reference proteome</keyword>
<evidence type="ECO:0000313" key="2">
    <source>
        <dbReference type="EMBL" id="MFD2237670.1"/>
    </source>
</evidence>
<feature type="compositionally biased region" description="Basic residues" evidence="1">
    <location>
        <begin position="300"/>
        <end position="311"/>
    </location>
</feature>
<protein>
    <submittedName>
        <fullName evidence="2">RimK family alpha-L-glutamate ligase</fullName>
    </submittedName>
</protein>
<dbReference type="GO" id="GO:0016874">
    <property type="term" value="F:ligase activity"/>
    <property type="evidence" value="ECO:0007669"/>
    <property type="project" value="UniProtKB-KW"/>
</dbReference>
<dbReference type="Gene3D" id="3.30.470.20">
    <property type="entry name" value="ATP-grasp fold, B domain"/>
    <property type="match status" value="1"/>
</dbReference>
<evidence type="ECO:0000313" key="3">
    <source>
        <dbReference type="Proteomes" id="UP001597371"/>
    </source>
</evidence>
<proteinExistence type="predicted"/>
<organism evidence="2 3">
    <name type="scientific">Aureimonas populi</name>
    <dbReference type="NCBI Taxonomy" id="1701758"/>
    <lineage>
        <taxon>Bacteria</taxon>
        <taxon>Pseudomonadati</taxon>
        <taxon>Pseudomonadota</taxon>
        <taxon>Alphaproteobacteria</taxon>
        <taxon>Hyphomicrobiales</taxon>
        <taxon>Aurantimonadaceae</taxon>
        <taxon>Aureimonas</taxon>
    </lineage>
</organism>
<feature type="region of interest" description="Disordered" evidence="1">
    <location>
        <begin position="289"/>
        <end position="311"/>
    </location>
</feature>
<reference evidence="3" key="1">
    <citation type="journal article" date="2019" name="Int. J. Syst. Evol. Microbiol.">
        <title>The Global Catalogue of Microorganisms (GCM) 10K type strain sequencing project: providing services to taxonomists for standard genome sequencing and annotation.</title>
        <authorList>
            <consortium name="The Broad Institute Genomics Platform"/>
            <consortium name="The Broad Institute Genome Sequencing Center for Infectious Disease"/>
            <person name="Wu L."/>
            <person name="Ma J."/>
        </authorList>
    </citation>
    <scope>NUCLEOTIDE SEQUENCE [LARGE SCALE GENOMIC DNA]</scope>
    <source>
        <strain evidence="3">ZS-35-S2</strain>
    </source>
</reference>
<accession>A0ABW5CN71</accession>
<evidence type="ECO:0000256" key="1">
    <source>
        <dbReference type="SAM" id="MobiDB-lite"/>
    </source>
</evidence>
<sequence>MILIAGGQYDTNLTALVDRLKVRGIPFHGLLVGPEKPPRLRIDIQEHTFELDGKFLFPSAFFIRQDVFLYPTEDTAAAHAQAFNWYHAIRGWAESRLDARMFNRRTTLRENNKIHNLIAAHEAGLRIPRTIATNDFAPFGADTARLIQKPVAGGEYTGLLEDFLKTERASALGPRFIQPRLGRPEFRVYRIGPQLMAFSLQSPELDYRQTRDVTIAAVPVPAGIAEGLTALCDRLDLDFAAADFMLDDQNEPTFLEVNSQPMFAAFDRAAGGRLCDAILDCLMDDASGKGSRIEGPSKSRPSHGRRPASPL</sequence>
<dbReference type="SUPFAM" id="SSF56059">
    <property type="entry name" value="Glutathione synthetase ATP-binding domain-like"/>
    <property type="match status" value="1"/>
</dbReference>
<dbReference type="Proteomes" id="UP001597371">
    <property type="component" value="Unassembled WGS sequence"/>
</dbReference>
<dbReference type="RefSeq" id="WP_209738032.1">
    <property type="nucleotide sequence ID" value="NZ_CP072611.1"/>
</dbReference>
<dbReference type="EMBL" id="JBHUIJ010000011">
    <property type="protein sequence ID" value="MFD2237670.1"/>
    <property type="molecule type" value="Genomic_DNA"/>
</dbReference>